<dbReference type="Proteomes" id="UP000299102">
    <property type="component" value="Unassembled WGS sequence"/>
</dbReference>
<dbReference type="EMBL" id="BGZK01000024">
    <property type="protein sequence ID" value="GBP06984.1"/>
    <property type="molecule type" value="Genomic_DNA"/>
</dbReference>
<gene>
    <name evidence="1" type="ORF">EVAR_4417_1</name>
</gene>
<reference evidence="1 2" key="1">
    <citation type="journal article" date="2019" name="Commun. Biol.">
        <title>The bagworm genome reveals a unique fibroin gene that provides high tensile strength.</title>
        <authorList>
            <person name="Kono N."/>
            <person name="Nakamura H."/>
            <person name="Ohtoshi R."/>
            <person name="Tomita M."/>
            <person name="Numata K."/>
            <person name="Arakawa K."/>
        </authorList>
    </citation>
    <scope>NUCLEOTIDE SEQUENCE [LARGE SCALE GENOMIC DNA]</scope>
</reference>
<keyword evidence="2" id="KW-1185">Reference proteome</keyword>
<comment type="caution">
    <text evidence="1">The sequence shown here is derived from an EMBL/GenBank/DDBJ whole genome shotgun (WGS) entry which is preliminary data.</text>
</comment>
<proteinExistence type="predicted"/>
<sequence>MYEFNCFRLVSNSNSSNGRRSIQLTWVTEEKRTPAFSTTTCTSEAFIRRHFRVARPASAAPARYLRRVTRICPSPRSGPH</sequence>
<name>A0A4C1SYH8_EUMVA</name>
<accession>A0A4C1SYH8</accession>
<protein>
    <submittedName>
        <fullName evidence="1">Uncharacterized protein</fullName>
    </submittedName>
</protein>
<dbReference type="AlphaFoldDB" id="A0A4C1SYH8"/>
<organism evidence="1 2">
    <name type="scientific">Eumeta variegata</name>
    <name type="common">Bagworm moth</name>
    <name type="synonym">Eumeta japonica</name>
    <dbReference type="NCBI Taxonomy" id="151549"/>
    <lineage>
        <taxon>Eukaryota</taxon>
        <taxon>Metazoa</taxon>
        <taxon>Ecdysozoa</taxon>
        <taxon>Arthropoda</taxon>
        <taxon>Hexapoda</taxon>
        <taxon>Insecta</taxon>
        <taxon>Pterygota</taxon>
        <taxon>Neoptera</taxon>
        <taxon>Endopterygota</taxon>
        <taxon>Lepidoptera</taxon>
        <taxon>Glossata</taxon>
        <taxon>Ditrysia</taxon>
        <taxon>Tineoidea</taxon>
        <taxon>Psychidae</taxon>
        <taxon>Oiketicinae</taxon>
        <taxon>Eumeta</taxon>
    </lineage>
</organism>
<evidence type="ECO:0000313" key="2">
    <source>
        <dbReference type="Proteomes" id="UP000299102"/>
    </source>
</evidence>
<evidence type="ECO:0000313" key="1">
    <source>
        <dbReference type="EMBL" id="GBP06984.1"/>
    </source>
</evidence>